<dbReference type="Gene3D" id="3.10.20.30">
    <property type="match status" value="1"/>
</dbReference>
<feature type="domain" description="2Fe-2S ferredoxin-type" evidence="6">
    <location>
        <begin position="3"/>
        <end position="105"/>
    </location>
</feature>
<evidence type="ECO:0000256" key="2">
    <source>
        <dbReference type="ARBA" id="ARBA00022723"/>
    </source>
</evidence>
<comment type="caution">
    <text evidence="7">The sequence shown here is derived from an EMBL/GenBank/DDBJ whole genome shotgun (WGS) entry which is preliminary data.</text>
</comment>
<dbReference type="Proteomes" id="UP000287766">
    <property type="component" value="Unassembled WGS sequence"/>
</dbReference>
<proteinExistence type="predicted"/>
<keyword evidence="2" id="KW-0479">Metal-binding</keyword>
<dbReference type="PANTHER" id="PTHR23426">
    <property type="entry name" value="FERREDOXIN/ADRENODOXIN"/>
    <property type="match status" value="1"/>
</dbReference>
<accession>A0A7Z7ETN6</accession>
<protein>
    <submittedName>
        <fullName evidence="7">(2Fe-2S)-binding protein</fullName>
    </submittedName>
</protein>
<dbReference type="CDD" id="cd00207">
    <property type="entry name" value="fer2"/>
    <property type="match status" value="1"/>
</dbReference>
<dbReference type="PRINTS" id="PR00355">
    <property type="entry name" value="ADRENODOXIN"/>
</dbReference>
<dbReference type="InterPro" id="IPR001055">
    <property type="entry name" value="Adrenodoxin-like"/>
</dbReference>
<reference evidence="8" key="1">
    <citation type="journal article" date="2018" name="Front. Microbiol.">
        <title>Genome-Based Analysis Reveals the Taxonomy and Diversity of the Family Idiomarinaceae.</title>
        <authorList>
            <person name="Liu Y."/>
            <person name="Lai Q."/>
            <person name="Shao Z."/>
        </authorList>
    </citation>
    <scope>NUCLEOTIDE SEQUENCE [LARGE SCALE GENOMIC DNA]</scope>
    <source>
        <strain evidence="8">KYW314</strain>
    </source>
</reference>
<keyword evidence="8" id="KW-1185">Reference proteome</keyword>
<dbReference type="SUPFAM" id="SSF54292">
    <property type="entry name" value="2Fe-2S ferredoxin-like"/>
    <property type="match status" value="1"/>
</dbReference>
<evidence type="ECO:0000256" key="5">
    <source>
        <dbReference type="ARBA" id="ARBA00023075"/>
    </source>
</evidence>
<evidence type="ECO:0000313" key="8">
    <source>
        <dbReference type="Proteomes" id="UP000287766"/>
    </source>
</evidence>
<dbReference type="InterPro" id="IPR001041">
    <property type="entry name" value="2Fe-2S_ferredoxin-type"/>
</dbReference>
<dbReference type="GO" id="GO:0009055">
    <property type="term" value="F:electron transfer activity"/>
    <property type="evidence" value="ECO:0007669"/>
    <property type="project" value="TreeGrafter"/>
</dbReference>
<organism evidence="7 8">
    <name type="scientific">Pseudidiomarina aestuarii</name>
    <dbReference type="NCBI Taxonomy" id="624146"/>
    <lineage>
        <taxon>Bacteria</taxon>
        <taxon>Pseudomonadati</taxon>
        <taxon>Pseudomonadota</taxon>
        <taxon>Gammaproteobacteria</taxon>
        <taxon>Alteromonadales</taxon>
        <taxon>Idiomarinaceae</taxon>
        <taxon>Pseudidiomarina</taxon>
    </lineage>
</organism>
<sequence length="106" mass="11712">MPKVIYIDAQDNQFEADVNVGQNLMDGAVDNMIDGILGECGGVMSCATCHCYVDPAWTDKIPEPSELEEDMLGMVIEPQENSRLSCQIEMTEALDGIVVRLPRSQY</sequence>
<dbReference type="Pfam" id="PF00111">
    <property type="entry name" value="Fer2"/>
    <property type="match status" value="1"/>
</dbReference>
<dbReference type="AlphaFoldDB" id="A0A7Z7ETN6"/>
<evidence type="ECO:0000256" key="3">
    <source>
        <dbReference type="ARBA" id="ARBA00023004"/>
    </source>
</evidence>
<dbReference type="EMBL" id="PIPR01000001">
    <property type="protein sequence ID" value="RUO41257.1"/>
    <property type="molecule type" value="Genomic_DNA"/>
</dbReference>
<dbReference type="GO" id="GO:0046872">
    <property type="term" value="F:metal ion binding"/>
    <property type="evidence" value="ECO:0007669"/>
    <property type="project" value="UniProtKB-KW"/>
</dbReference>
<evidence type="ECO:0000313" key="7">
    <source>
        <dbReference type="EMBL" id="RUO41257.1"/>
    </source>
</evidence>
<dbReference type="PANTHER" id="PTHR23426:SF67">
    <property type="entry name" value="2FE-2S FERREDOXIN-TYPE DOMAIN-CONTAINING PROTEIN"/>
    <property type="match status" value="1"/>
</dbReference>
<keyword evidence="3" id="KW-0408">Iron</keyword>
<dbReference type="PROSITE" id="PS51085">
    <property type="entry name" value="2FE2S_FER_2"/>
    <property type="match status" value="1"/>
</dbReference>
<dbReference type="InterPro" id="IPR012675">
    <property type="entry name" value="Beta-grasp_dom_sf"/>
</dbReference>
<name>A0A7Z7ETN6_9GAMM</name>
<keyword evidence="1" id="KW-0001">2Fe-2S</keyword>
<dbReference type="GO" id="GO:0140647">
    <property type="term" value="P:P450-containing electron transport chain"/>
    <property type="evidence" value="ECO:0007669"/>
    <property type="project" value="InterPro"/>
</dbReference>
<gene>
    <name evidence="7" type="ORF">CWE22_03480</name>
</gene>
<evidence type="ECO:0000259" key="6">
    <source>
        <dbReference type="PROSITE" id="PS51085"/>
    </source>
</evidence>
<keyword evidence="4" id="KW-0411">Iron-sulfur</keyword>
<dbReference type="InterPro" id="IPR036010">
    <property type="entry name" value="2Fe-2S_ferredoxin-like_sf"/>
</dbReference>
<keyword evidence="5" id="KW-0830">Ubiquinone</keyword>
<evidence type="ECO:0000256" key="4">
    <source>
        <dbReference type="ARBA" id="ARBA00023014"/>
    </source>
</evidence>
<evidence type="ECO:0000256" key="1">
    <source>
        <dbReference type="ARBA" id="ARBA00022714"/>
    </source>
</evidence>
<dbReference type="RefSeq" id="WP_169929990.1">
    <property type="nucleotide sequence ID" value="NZ_PIPR01000001.1"/>
</dbReference>
<dbReference type="GO" id="GO:0051537">
    <property type="term" value="F:2 iron, 2 sulfur cluster binding"/>
    <property type="evidence" value="ECO:0007669"/>
    <property type="project" value="UniProtKB-KW"/>
</dbReference>